<dbReference type="GO" id="GO:0004784">
    <property type="term" value="F:superoxide dismutase activity"/>
    <property type="evidence" value="ECO:0007669"/>
    <property type="project" value="UniProtKB-EC"/>
</dbReference>
<proteinExistence type="inferred from homology"/>
<evidence type="ECO:0000313" key="7">
    <source>
        <dbReference type="EMBL" id="MPM93454.1"/>
    </source>
</evidence>
<name>A0A645DVB9_9ZZZZ</name>
<reference evidence="7" key="1">
    <citation type="submission" date="2019-08" db="EMBL/GenBank/DDBJ databases">
        <authorList>
            <person name="Kucharzyk K."/>
            <person name="Murdoch R.W."/>
            <person name="Higgins S."/>
            <person name="Loffler F."/>
        </authorList>
    </citation>
    <scope>NUCLEOTIDE SEQUENCE</scope>
</reference>
<dbReference type="InterPro" id="IPR036324">
    <property type="entry name" value="Mn/Fe_SOD_N_sf"/>
</dbReference>
<dbReference type="SUPFAM" id="SSF54719">
    <property type="entry name" value="Fe,Mn superoxide dismutase (SOD), C-terminal domain"/>
    <property type="match status" value="1"/>
</dbReference>
<dbReference type="InterPro" id="IPR019833">
    <property type="entry name" value="Mn/Fe_SOD_BS"/>
</dbReference>
<protein>
    <recommendedName>
        <fullName evidence="2">superoxide dismutase</fullName>
        <ecNumber evidence="2">1.15.1.1</ecNumber>
    </recommendedName>
</protein>
<feature type="domain" description="Manganese/iron superoxide dismutase N-terminal" evidence="5">
    <location>
        <begin position="9"/>
        <end position="93"/>
    </location>
</feature>
<dbReference type="InterPro" id="IPR001189">
    <property type="entry name" value="Mn/Fe_SOD"/>
</dbReference>
<gene>
    <name evidence="7" type="primary">sodA1_5</name>
    <name evidence="7" type="ORF">SDC9_140591</name>
</gene>
<evidence type="ECO:0000256" key="2">
    <source>
        <dbReference type="ARBA" id="ARBA00012682"/>
    </source>
</evidence>
<dbReference type="AlphaFoldDB" id="A0A645DVB9"/>
<comment type="similarity">
    <text evidence="1">Belongs to the iron/manganese superoxide dismutase family.</text>
</comment>
<dbReference type="PANTHER" id="PTHR43595:SF2">
    <property type="entry name" value="SMALL RIBOSOMAL SUBUNIT PROTEIN MS42"/>
    <property type="match status" value="1"/>
</dbReference>
<dbReference type="SUPFAM" id="SSF46609">
    <property type="entry name" value="Fe,Mn superoxide dismutase (SOD), N-terminal domain"/>
    <property type="match status" value="1"/>
</dbReference>
<sequence length="211" mass="23983">MEHYPFINPPLPYAYSALEPYIDTKTMHIHHDRHLQAYTDNLNKALADKPALQGLTLEQLIMTANRMPPDTGVPISRNAGGVYNHRFYFNGMSPSSTGVPFGELAWAIDESFGSFESFKEKFTAAAMSVFGSGYAWLVCDQGGRLKIITTANQETPLPLRLCPILNIDVWEHAYYLKHYNERAKYIDDWWNVVNWGLANARYADRTDGQNC</sequence>
<comment type="caution">
    <text evidence="7">The sequence shown here is derived from an EMBL/GenBank/DDBJ whole genome shotgun (WGS) entry which is preliminary data.</text>
</comment>
<feature type="domain" description="Manganese/iron superoxide dismutase C-terminal" evidence="6">
    <location>
        <begin position="102"/>
        <end position="200"/>
    </location>
</feature>
<evidence type="ECO:0000259" key="5">
    <source>
        <dbReference type="Pfam" id="PF00081"/>
    </source>
</evidence>
<dbReference type="Gene3D" id="3.55.40.20">
    <property type="entry name" value="Iron/manganese superoxide dismutase, C-terminal domain"/>
    <property type="match status" value="1"/>
</dbReference>
<accession>A0A645DVB9</accession>
<dbReference type="Pfam" id="PF00081">
    <property type="entry name" value="Sod_Fe_N"/>
    <property type="match status" value="1"/>
</dbReference>
<dbReference type="GO" id="GO:0046872">
    <property type="term" value="F:metal ion binding"/>
    <property type="evidence" value="ECO:0007669"/>
    <property type="project" value="UniProtKB-KW"/>
</dbReference>
<dbReference type="PROSITE" id="PS00088">
    <property type="entry name" value="SOD_MN"/>
    <property type="match status" value="1"/>
</dbReference>
<dbReference type="InterPro" id="IPR019832">
    <property type="entry name" value="Mn/Fe_SOD_C"/>
</dbReference>
<dbReference type="EC" id="1.15.1.1" evidence="2"/>
<dbReference type="EMBL" id="VSSQ01040258">
    <property type="protein sequence ID" value="MPM93454.1"/>
    <property type="molecule type" value="Genomic_DNA"/>
</dbReference>
<dbReference type="Pfam" id="PF02777">
    <property type="entry name" value="Sod_Fe_C"/>
    <property type="match status" value="1"/>
</dbReference>
<dbReference type="PANTHER" id="PTHR43595">
    <property type="entry name" value="37S RIBOSOMAL PROTEIN S26, MITOCHONDRIAL"/>
    <property type="match status" value="1"/>
</dbReference>
<dbReference type="PRINTS" id="PR01703">
    <property type="entry name" value="MNSODISMTASE"/>
</dbReference>
<dbReference type="InterPro" id="IPR019831">
    <property type="entry name" value="Mn/Fe_SOD_N"/>
</dbReference>
<dbReference type="Gene3D" id="1.10.287.990">
    <property type="entry name" value="Fe,Mn superoxide dismutase (SOD) domain"/>
    <property type="match status" value="1"/>
</dbReference>
<dbReference type="GO" id="GO:0005737">
    <property type="term" value="C:cytoplasm"/>
    <property type="evidence" value="ECO:0007669"/>
    <property type="project" value="TreeGrafter"/>
</dbReference>
<organism evidence="7">
    <name type="scientific">bioreactor metagenome</name>
    <dbReference type="NCBI Taxonomy" id="1076179"/>
    <lineage>
        <taxon>unclassified sequences</taxon>
        <taxon>metagenomes</taxon>
        <taxon>ecological metagenomes</taxon>
    </lineage>
</organism>
<dbReference type="InterPro" id="IPR036314">
    <property type="entry name" value="SOD_C_sf"/>
</dbReference>
<keyword evidence="4 7" id="KW-0560">Oxidoreductase</keyword>
<keyword evidence="3" id="KW-0479">Metal-binding</keyword>
<evidence type="ECO:0000256" key="3">
    <source>
        <dbReference type="ARBA" id="ARBA00022723"/>
    </source>
</evidence>
<evidence type="ECO:0000256" key="1">
    <source>
        <dbReference type="ARBA" id="ARBA00008714"/>
    </source>
</evidence>
<dbReference type="PIRSF" id="PIRSF000349">
    <property type="entry name" value="SODismutase"/>
    <property type="match status" value="1"/>
</dbReference>
<evidence type="ECO:0000259" key="6">
    <source>
        <dbReference type="Pfam" id="PF02777"/>
    </source>
</evidence>
<dbReference type="FunFam" id="3.55.40.20:FF:000004">
    <property type="entry name" value="Superoxide dismutase [Fe]"/>
    <property type="match status" value="1"/>
</dbReference>
<evidence type="ECO:0000256" key="4">
    <source>
        <dbReference type="ARBA" id="ARBA00023002"/>
    </source>
</evidence>